<dbReference type="AlphaFoldDB" id="A0A543P292"/>
<reference evidence="2 3" key="1">
    <citation type="submission" date="2019-06" db="EMBL/GenBank/DDBJ databases">
        <title>Sequencing the genomes of 1000 actinobacteria strains.</title>
        <authorList>
            <person name="Klenk H.-P."/>
        </authorList>
    </citation>
    <scope>NUCLEOTIDE SEQUENCE [LARGE SCALE GENOMIC DNA]</scope>
    <source>
        <strain evidence="2 3">DSM 46837</strain>
    </source>
</reference>
<evidence type="ECO:0000313" key="2">
    <source>
        <dbReference type="EMBL" id="TQN38070.1"/>
    </source>
</evidence>
<dbReference type="SUPFAM" id="SSF52091">
    <property type="entry name" value="SpoIIaa-like"/>
    <property type="match status" value="1"/>
</dbReference>
<dbReference type="RefSeq" id="WP_142027955.1">
    <property type="nucleotide sequence ID" value="NZ_VFQE01000002.1"/>
</dbReference>
<organism evidence="2 3">
    <name type="scientific">Blastococcus colisei</name>
    <dbReference type="NCBI Taxonomy" id="1564162"/>
    <lineage>
        <taxon>Bacteria</taxon>
        <taxon>Bacillati</taxon>
        <taxon>Actinomycetota</taxon>
        <taxon>Actinomycetes</taxon>
        <taxon>Geodermatophilales</taxon>
        <taxon>Geodermatophilaceae</taxon>
        <taxon>Blastococcus</taxon>
    </lineage>
</organism>
<protein>
    <submittedName>
        <fullName evidence="2">STAS domain-containing protein</fullName>
    </submittedName>
</protein>
<accession>A0A543P292</accession>
<dbReference type="EMBL" id="VFQE01000002">
    <property type="protein sequence ID" value="TQN38070.1"/>
    <property type="molecule type" value="Genomic_DNA"/>
</dbReference>
<feature type="domain" description="STAS" evidence="1">
    <location>
        <begin position="13"/>
        <end position="83"/>
    </location>
</feature>
<dbReference type="InterPro" id="IPR002645">
    <property type="entry name" value="STAS_dom"/>
</dbReference>
<dbReference type="OrthoDB" id="5196102at2"/>
<dbReference type="InterPro" id="IPR058548">
    <property type="entry name" value="MlaB-like_STAS"/>
</dbReference>
<dbReference type="Gene3D" id="3.30.750.24">
    <property type="entry name" value="STAS domain"/>
    <property type="match status" value="1"/>
</dbReference>
<dbReference type="Pfam" id="PF13466">
    <property type="entry name" value="STAS_2"/>
    <property type="match status" value="1"/>
</dbReference>
<evidence type="ECO:0000313" key="3">
    <source>
        <dbReference type="Proteomes" id="UP000319865"/>
    </source>
</evidence>
<comment type="caution">
    <text evidence="2">The sequence shown here is derived from an EMBL/GenBank/DDBJ whole genome shotgun (WGS) entry which is preliminary data.</text>
</comment>
<name>A0A543P292_9ACTN</name>
<evidence type="ECO:0000259" key="1">
    <source>
        <dbReference type="PROSITE" id="PS50801"/>
    </source>
</evidence>
<dbReference type="InterPro" id="IPR036513">
    <property type="entry name" value="STAS_dom_sf"/>
</dbReference>
<dbReference type="PROSITE" id="PS50801">
    <property type="entry name" value="STAS"/>
    <property type="match status" value="1"/>
</dbReference>
<proteinExistence type="predicted"/>
<gene>
    <name evidence="2" type="ORF">FHU33_4750</name>
</gene>
<dbReference type="CDD" id="cd07043">
    <property type="entry name" value="STAS_anti-anti-sigma_factors"/>
    <property type="match status" value="1"/>
</dbReference>
<keyword evidence="3" id="KW-1185">Reference proteome</keyword>
<sequence>MLSETVDRQTGSIRASGRLTLLGADLLRGTAESLHGNGHLRVVLDLRDVRDADDAGLDVLRALGRELAARGGELVVRHAPATV</sequence>
<dbReference type="Proteomes" id="UP000319865">
    <property type="component" value="Unassembled WGS sequence"/>
</dbReference>